<gene>
    <name evidence="3" type="ORF">FSCOSCO3_A010499</name>
</gene>
<dbReference type="InterPro" id="IPR027417">
    <property type="entry name" value="P-loop_NTPase"/>
</dbReference>
<evidence type="ECO:0000256" key="1">
    <source>
        <dbReference type="SAM" id="MobiDB-lite"/>
    </source>
</evidence>
<evidence type="ECO:0000259" key="2">
    <source>
        <dbReference type="Pfam" id="PF01712"/>
    </source>
</evidence>
<dbReference type="GO" id="GO:0005739">
    <property type="term" value="C:mitochondrion"/>
    <property type="evidence" value="ECO:0007669"/>
    <property type="project" value="TreeGrafter"/>
</dbReference>
<evidence type="ECO:0000313" key="4">
    <source>
        <dbReference type="Proteomes" id="UP001314229"/>
    </source>
</evidence>
<dbReference type="PANTHER" id="PTHR10513:SF8">
    <property type="entry name" value="DEOXYGUANOSINE KINASE, MITOCHONDRIAL"/>
    <property type="match status" value="1"/>
</dbReference>
<dbReference type="AlphaFoldDB" id="A0AAV1P470"/>
<dbReference type="Pfam" id="PF01712">
    <property type="entry name" value="dNK"/>
    <property type="match status" value="1"/>
</dbReference>
<feature type="region of interest" description="Disordered" evidence="1">
    <location>
        <begin position="224"/>
        <end position="266"/>
    </location>
</feature>
<keyword evidence="3" id="KW-0418">Kinase</keyword>
<evidence type="ECO:0000313" key="3">
    <source>
        <dbReference type="EMBL" id="CAK6966510.1"/>
    </source>
</evidence>
<protein>
    <submittedName>
        <fullName evidence="3">Deoxycytidine kinase 2-like</fullName>
    </submittedName>
</protein>
<keyword evidence="3" id="KW-0808">Transferase</keyword>
<dbReference type="InterPro" id="IPR031314">
    <property type="entry name" value="DNK_dom"/>
</dbReference>
<name>A0AAV1P470_SCOSC</name>
<sequence length="266" mass="28830">MMSALYRCVLFNRVSKSKTRTGLIQVMRFGYNVLPPQWKTCRSFLQAANKATNQQTKNLSNVAMAHKAGKRSFSCSSCLSNKSLTEDGKAGVKRVSIEGNIAVGKSTFARLLKSACPDWEVVAEPVSKWQNIKSGTSKGPGASPQTTASNLLEMMYQDPQRWSYTFQTYSCMSRLRTQLQPPPAHLLSSERTPVQVYERSIYSDRVGRLQGLALSPGRAVWTPGGAGGHHLSQSPAKEMYGSPGAPGKRGGEGSEAGLSGKAAYST</sequence>
<comment type="caution">
    <text evidence="3">The sequence shown here is derived from an EMBL/GenBank/DDBJ whole genome shotgun (WGS) entry which is preliminary data.</text>
</comment>
<feature type="domain" description="Deoxynucleoside kinase" evidence="2">
    <location>
        <begin position="95"/>
        <end position="205"/>
    </location>
</feature>
<dbReference type="InterPro" id="IPR050566">
    <property type="entry name" value="Deoxyribonucleoside_kinase"/>
</dbReference>
<dbReference type="Gene3D" id="3.40.50.300">
    <property type="entry name" value="P-loop containing nucleotide triphosphate hydrolases"/>
    <property type="match status" value="1"/>
</dbReference>
<reference evidence="3 4" key="1">
    <citation type="submission" date="2024-01" db="EMBL/GenBank/DDBJ databases">
        <authorList>
            <person name="Alioto T."/>
            <person name="Alioto T."/>
            <person name="Gomez Garrido J."/>
        </authorList>
    </citation>
    <scope>NUCLEOTIDE SEQUENCE [LARGE SCALE GENOMIC DNA]</scope>
</reference>
<accession>A0AAV1P470</accession>
<proteinExistence type="predicted"/>
<dbReference type="Proteomes" id="UP001314229">
    <property type="component" value="Unassembled WGS sequence"/>
</dbReference>
<dbReference type="PANTHER" id="PTHR10513">
    <property type="entry name" value="DEOXYNUCLEOSIDE KINASE"/>
    <property type="match status" value="1"/>
</dbReference>
<organism evidence="3 4">
    <name type="scientific">Scomber scombrus</name>
    <name type="common">Atlantic mackerel</name>
    <name type="synonym">Scomber vernalis</name>
    <dbReference type="NCBI Taxonomy" id="13677"/>
    <lineage>
        <taxon>Eukaryota</taxon>
        <taxon>Metazoa</taxon>
        <taxon>Chordata</taxon>
        <taxon>Craniata</taxon>
        <taxon>Vertebrata</taxon>
        <taxon>Euteleostomi</taxon>
        <taxon>Actinopterygii</taxon>
        <taxon>Neopterygii</taxon>
        <taxon>Teleostei</taxon>
        <taxon>Neoteleostei</taxon>
        <taxon>Acanthomorphata</taxon>
        <taxon>Pelagiaria</taxon>
        <taxon>Scombriformes</taxon>
        <taxon>Scombridae</taxon>
        <taxon>Scomber</taxon>
    </lineage>
</organism>
<dbReference type="EMBL" id="CAWUFR010000094">
    <property type="protein sequence ID" value="CAK6966510.1"/>
    <property type="molecule type" value="Genomic_DNA"/>
</dbReference>
<dbReference type="GO" id="GO:0004138">
    <property type="term" value="F:deoxyguanosine kinase activity"/>
    <property type="evidence" value="ECO:0007669"/>
    <property type="project" value="TreeGrafter"/>
</dbReference>
<dbReference type="SUPFAM" id="SSF52540">
    <property type="entry name" value="P-loop containing nucleoside triphosphate hydrolases"/>
    <property type="match status" value="1"/>
</dbReference>
<keyword evidence="4" id="KW-1185">Reference proteome</keyword>